<dbReference type="RefSeq" id="WP_136930512.1">
    <property type="nucleotide sequence ID" value="NZ_SSMQ01000019.1"/>
</dbReference>
<sequence length="255" mass="27296">MRRGFLFSLFVLVAGCAEDPKDPQEQHGSFQPGLQYAGAIATGNAGAPGIELSAPLFPDARVFQVFQDASVYPALSEAERAALLDDVYTFAQLVPLCAPAHPGIKQQVPGGPPLTQAEIAANYDEVARCAYEDYGAKPYWVPQHVSDVDVCSAKLGEDWRMPTEADVGAFDESDFAFFQATLAAQQGQDSFPLHFYYSLDVYVRADDGSLALGNLAPQTDHVVPLPVSGAAMTELYLGNGQPIGLRCLRVASPAP</sequence>
<protein>
    <recommendedName>
        <fullName evidence="3">Lipoprotein</fullName>
    </recommendedName>
</protein>
<accession>A0A4U1JB48</accession>
<gene>
    <name evidence="1" type="ORF">E8A74_19310</name>
</gene>
<reference evidence="1 2" key="1">
    <citation type="submission" date="2019-04" db="EMBL/GenBank/DDBJ databases">
        <authorList>
            <person name="Li Y."/>
            <person name="Wang J."/>
        </authorList>
    </citation>
    <scope>NUCLEOTIDE SEQUENCE [LARGE SCALE GENOMIC DNA]</scope>
    <source>
        <strain evidence="1 2">DSM 14668</strain>
    </source>
</reference>
<comment type="caution">
    <text evidence="1">The sequence shown here is derived from an EMBL/GenBank/DDBJ whole genome shotgun (WGS) entry which is preliminary data.</text>
</comment>
<evidence type="ECO:0008006" key="3">
    <source>
        <dbReference type="Google" id="ProtNLM"/>
    </source>
</evidence>
<evidence type="ECO:0000313" key="1">
    <source>
        <dbReference type="EMBL" id="TKD06372.1"/>
    </source>
</evidence>
<proteinExistence type="predicted"/>
<name>A0A4U1JB48_9BACT</name>
<organism evidence="1 2">
    <name type="scientific">Polyangium fumosum</name>
    <dbReference type="NCBI Taxonomy" id="889272"/>
    <lineage>
        <taxon>Bacteria</taxon>
        <taxon>Pseudomonadati</taxon>
        <taxon>Myxococcota</taxon>
        <taxon>Polyangia</taxon>
        <taxon>Polyangiales</taxon>
        <taxon>Polyangiaceae</taxon>
        <taxon>Polyangium</taxon>
    </lineage>
</organism>
<dbReference type="EMBL" id="SSMQ01000019">
    <property type="protein sequence ID" value="TKD06372.1"/>
    <property type="molecule type" value="Genomic_DNA"/>
</dbReference>
<dbReference type="PROSITE" id="PS51257">
    <property type="entry name" value="PROKAR_LIPOPROTEIN"/>
    <property type="match status" value="1"/>
</dbReference>
<evidence type="ECO:0000313" key="2">
    <source>
        <dbReference type="Proteomes" id="UP000309215"/>
    </source>
</evidence>
<keyword evidence="2" id="KW-1185">Reference proteome</keyword>
<dbReference type="Proteomes" id="UP000309215">
    <property type="component" value="Unassembled WGS sequence"/>
</dbReference>
<dbReference type="AlphaFoldDB" id="A0A4U1JB48"/>